<dbReference type="RefSeq" id="XP_022584850.1">
    <property type="nucleotide sequence ID" value="XM_022727773.1"/>
</dbReference>
<dbReference type="AlphaFoldDB" id="A0A1L9ST15"/>
<dbReference type="PANTHER" id="PTHR47540">
    <property type="entry name" value="THIAMINE REPRESSIBLE GENES REGULATORY PROTEIN THI5"/>
    <property type="match status" value="1"/>
</dbReference>
<dbReference type="GeneID" id="34614237"/>
<feature type="region of interest" description="Disordered" evidence="8">
    <location>
        <begin position="1"/>
        <end position="27"/>
    </location>
</feature>
<evidence type="ECO:0000256" key="6">
    <source>
        <dbReference type="ARBA" id="ARBA00023163"/>
    </source>
</evidence>
<dbReference type="Proteomes" id="UP000184188">
    <property type="component" value="Unassembled WGS sequence"/>
</dbReference>
<keyword evidence="11" id="KW-1185">Reference proteome</keyword>
<keyword evidence="7" id="KW-0539">Nucleus</keyword>
<evidence type="ECO:0000256" key="8">
    <source>
        <dbReference type="SAM" id="MobiDB-lite"/>
    </source>
</evidence>
<evidence type="ECO:0000256" key="1">
    <source>
        <dbReference type="ARBA" id="ARBA00004123"/>
    </source>
</evidence>
<reference evidence="11" key="1">
    <citation type="journal article" date="2017" name="Genome Biol.">
        <title>Comparative genomics reveals high biological diversity and specific adaptations in the industrially and medically important fungal genus Aspergillus.</title>
        <authorList>
            <person name="de Vries R.P."/>
            <person name="Riley R."/>
            <person name="Wiebenga A."/>
            <person name="Aguilar-Osorio G."/>
            <person name="Amillis S."/>
            <person name="Uchima C.A."/>
            <person name="Anderluh G."/>
            <person name="Asadollahi M."/>
            <person name="Askin M."/>
            <person name="Barry K."/>
            <person name="Battaglia E."/>
            <person name="Bayram O."/>
            <person name="Benocci T."/>
            <person name="Braus-Stromeyer S.A."/>
            <person name="Caldana C."/>
            <person name="Canovas D."/>
            <person name="Cerqueira G.C."/>
            <person name="Chen F."/>
            <person name="Chen W."/>
            <person name="Choi C."/>
            <person name="Clum A."/>
            <person name="Dos Santos R.A."/>
            <person name="Damasio A.R."/>
            <person name="Diallinas G."/>
            <person name="Emri T."/>
            <person name="Fekete E."/>
            <person name="Flipphi M."/>
            <person name="Freyberg S."/>
            <person name="Gallo A."/>
            <person name="Gournas C."/>
            <person name="Habgood R."/>
            <person name="Hainaut M."/>
            <person name="Harispe M.L."/>
            <person name="Henrissat B."/>
            <person name="Hilden K.S."/>
            <person name="Hope R."/>
            <person name="Hossain A."/>
            <person name="Karabika E."/>
            <person name="Karaffa L."/>
            <person name="Karanyi Z."/>
            <person name="Krasevec N."/>
            <person name="Kuo A."/>
            <person name="Kusch H."/>
            <person name="LaButti K."/>
            <person name="Lagendijk E.L."/>
            <person name="Lapidus A."/>
            <person name="Levasseur A."/>
            <person name="Lindquist E."/>
            <person name="Lipzen A."/>
            <person name="Logrieco A.F."/>
            <person name="MacCabe A."/>
            <person name="Maekelae M.R."/>
            <person name="Malavazi I."/>
            <person name="Melin P."/>
            <person name="Meyer V."/>
            <person name="Mielnichuk N."/>
            <person name="Miskei M."/>
            <person name="Molnar A.P."/>
            <person name="Mule G."/>
            <person name="Ngan C.Y."/>
            <person name="Orejas M."/>
            <person name="Orosz E."/>
            <person name="Ouedraogo J.P."/>
            <person name="Overkamp K.M."/>
            <person name="Park H.-S."/>
            <person name="Perrone G."/>
            <person name="Piumi F."/>
            <person name="Punt P.J."/>
            <person name="Ram A.F."/>
            <person name="Ramon A."/>
            <person name="Rauscher S."/>
            <person name="Record E."/>
            <person name="Riano-Pachon D.M."/>
            <person name="Robert V."/>
            <person name="Roehrig J."/>
            <person name="Ruller R."/>
            <person name="Salamov A."/>
            <person name="Salih N.S."/>
            <person name="Samson R.A."/>
            <person name="Sandor E."/>
            <person name="Sanguinetti M."/>
            <person name="Schuetze T."/>
            <person name="Sepcic K."/>
            <person name="Shelest E."/>
            <person name="Sherlock G."/>
            <person name="Sophianopoulou V."/>
            <person name="Squina F.M."/>
            <person name="Sun H."/>
            <person name="Susca A."/>
            <person name="Todd R.B."/>
            <person name="Tsang A."/>
            <person name="Unkles S.E."/>
            <person name="van de Wiele N."/>
            <person name="van Rossen-Uffink D."/>
            <person name="Oliveira J.V."/>
            <person name="Vesth T.C."/>
            <person name="Visser J."/>
            <person name="Yu J.-H."/>
            <person name="Zhou M."/>
            <person name="Andersen M.R."/>
            <person name="Archer D.B."/>
            <person name="Baker S.E."/>
            <person name="Benoit I."/>
            <person name="Brakhage A.A."/>
            <person name="Braus G.H."/>
            <person name="Fischer R."/>
            <person name="Frisvad J.C."/>
            <person name="Goldman G.H."/>
            <person name="Houbraken J."/>
            <person name="Oakley B."/>
            <person name="Pocsi I."/>
            <person name="Scazzocchio C."/>
            <person name="Seiboth B."/>
            <person name="vanKuyk P.A."/>
            <person name="Wortman J."/>
            <person name="Dyer P.S."/>
            <person name="Grigoriev I.V."/>
        </authorList>
    </citation>
    <scope>NUCLEOTIDE SEQUENCE [LARGE SCALE GENOMIC DNA]</scope>
    <source>
        <strain evidence="11">CBS 506.65</strain>
    </source>
</reference>
<protein>
    <recommendedName>
        <fullName evidence="9">Zn(2)-C6 fungal-type domain-containing protein</fullName>
    </recommendedName>
</protein>
<dbReference type="SUPFAM" id="SSF57701">
    <property type="entry name" value="Zn2/Cys6 DNA-binding domain"/>
    <property type="match status" value="1"/>
</dbReference>
<keyword evidence="5" id="KW-0238">DNA-binding</keyword>
<dbReference type="Pfam" id="PF00172">
    <property type="entry name" value="Zn_clus"/>
    <property type="match status" value="1"/>
</dbReference>
<evidence type="ECO:0000259" key="9">
    <source>
        <dbReference type="PROSITE" id="PS50048"/>
    </source>
</evidence>
<organism evidence="10 11">
    <name type="scientific">Penicilliopsis zonata CBS 506.65</name>
    <dbReference type="NCBI Taxonomy" id="1073090"/>
    <lineage>
        <taxon>Eukaryota</taxon>
        <taxon>Fungi</taxon>
        <taxon>Dikarya</taxon>
        <taxon>Ascomycota</taxon>
        <taxon>Pezizomycotina</taxon>
        <taxon>Eurotiomycetes</taxon>
        <taxon>Eurotiomycetidae</taxon>
        <taxon>Eurotiales</taxon>
        <taxon>Aspergillaceae</taxon>
        <taxon>Penicilliopsis</taxon>
    </lineage>
</organism>
<evidence type="ECO:0000313" key="11">
    <source>
        <dbReference type="Proteomes" id="UP000184188"/>
    </source>
</evidence>
<dbReference type="CDD" id="cd00067">
    <property type="entry name" value="GAL4"/>
    <property type="match status" value="1"/>
</dbReference>
<dbReference type="InterPro" id="IPR051711">
    <property type="entry name" value="Stress_Response_Reg"/>
</dbReference>
<dbReference type="InterPro" id="IPR007219">
    <property type="entry name" value="XnlR_reg_dom"/>
</dbReference>
<dbReference type="GO" id="GO:0005634">
    <property type="term" value="C:nucleus"/>
    <property type="evidence" value="ECO:0007669"/>
    <property type="project" value="UniProtKB-SubCell"/>
</dbReference>
<dbReference type="EMBL" id="KV878337">
    <property type="protein sequence ID" value="OJJ50340.1"/>
    <property type="molecule type" value="Genomic_DNA"/>
</dbReference>
<proteinExistence type="predicted"/>
<accession>A0A1L9ST15</accession>
<sequence>MFHHVQPPPANKDSPPTDSRPKERTRQACGLCRQMKIKCDGATPCGHCRTSFNDCVYPESRRKRKVPPAAERLEQLEKRLKAIEESQQATPTARELLPGEAHHILPGPPIIAANTGASPSKSPALNLSPNDTQSQGEARYGESSADRSFIEFLKTEFGAWPGMDVDSRLLTRREPRTKLFPRGGGDASIDTVSLPARDRAEHLIRLALDSYLLYPVLHRPTFYSVFYLLYILQRCDYGEEERRHIPLVYSLMALGSLFERATDQAFDPIAEGRNYFAVCRNLVDLQDCNDAVTLQAIFYMNLFLLNTERMSCCYTYLSHALSLVIRMNCGRACARDSKMVTEVKQRLLLSIRQLVSITASICGVPRLSGIDENDAEYLCTVLEAQAGSTMTGPSSNQAWEIFGFIALLKLQKISDQITKALYPSSCIKQRHDGSSPSHLVSSETIFNFERELQKWAASLPAGYILGKEKGIPCLERAKYELCIAYTHVKILLYRPFLHYLLDQNGEAGNEFRIYASACVNASHDLIRLAEDMHRRDLLIGTHYRMVYMCCTAALSLIYVVAGSKSLDFPHV</sequence>
<evidence type="ECO:0000313" key="10">
    <source>
        <dbReference type="EMBL" id="OJJ50340.1"/>
    </source>
</evidence>
<name>A0A1L9ST15_9EURO</name>
<comment type="subcellular location">
    <subcellularLocation>
        <location evidence="1">Nucleus</location>
    </subcellularLocation>
</comment>
<keyword evidence="3" id="KW-0862">Zinc</keyword>
<evidence type="ECO:0000256" key="4">
    <source>
        <dbReference type="ARBA" id="ARBA00023015"/>
    </source>
</evidence>
<evidence type="ECO:0000256" key="3">
    <source>
        <dbReference type="ARBA" id="ARBA00022833"/>
    </source>
</evidence>
<dbReference type="PANTHER" id="PTHR47540:SF1">
    <property type="entry name" value="ACTIVATOR OF STRESS GENES 1-RELATED"/>
    <property type="match status" value="1"/>
</dbReference>
<dbReference type="STRING" id="1073090.A0A1L9ST15"/>
<keyword evidence="2" id="KW-0479">Metal-binding</keyword>
<evidence type="ECO:0000256" key="5">
    <source>
        <dbReference type="ARBA" id="ARBA00023125"/>
    </source>
</evidence>
<feature type="compositionally biased region" description="Pro residues" evidence="8">
    <location>
        <begin position="1"/>
        <end position="10"/>
    </location>
</feature>
<dbReference type="InterPro" id="IPR036864">
    <property type="entry name" value="Zn2-C6_fun-type_DNA-bd_sf"/>
</dbReference>
<dbReference type="GO" id="GO:0000981">
    <property type="term" value="F:DNA-binding transcription factor activity, RNA polymerase II-specific"/>
    <property type="evidence" value="ECO:0007669"/>
    <property type="project" value="InterPro"/>
</dbReference>
<dbReference type="PROSITE" id="PS00463">
    <property type="entry name" value="ZN2_CY6_FUNGAL_1"/>
    <property type="match status" value="1"/>
</dbReference>
<dbReference type="PROSITE" id="PS50048">
    <property type="entry name" value="ZN2_CY6_FUNGAL_2"/>
    <property type="match status" value="1"/>
</dbReference>
<dbReference type="VEuPathDB" id="FungiDB:ASPZODRAFT_2117631"/>
<dbReference type="GO" id="GO:0045944">
    <property type="term" value="P:positive regulation of transcription by RNA polymerase II"/>
    <property type="evidence" value="ECO:0007669"/>
    <property type="project" value="TreeGrafter"/>
</dbReference>
<evidence type="ECO:0000256" key="7">
    <source>
        <dbReference type="ARBA" id="ARBA00023242"/>
    </source>
</evidence>
<dbReference type="GO" id="GO:0006351">
    <property type="term" value="P:DNA-templated transcription"/>
    <property type="evidence" value="ECO:0007669"/>
    <property type="project" value="InterPro"/>
</dbReference>
<dbReference type="CDD" id="cd12148">
    <property type="entry name" value="fungal_TF_MHR"/>
    <property type="match status" value="1"/>
</dbReference>
<feature type="region of interest" description="Disordered" evidence="8">
    <location>
        <begin position="85"/>
        <end position="142"/>
    </location>
</feature>
<dbReference type="OrthoDB" id="6486656at2759"/>
<dbReference type="GO" id="GO:0043565">
    <property type="term" value="F:sequence-specific DNA binding"/>
    <property type="evidence" value="ECO:0007669"/>
    <property type="project" value="TreeGrafter"/>
</dbReference>
<dbReference type="Gene3D" id="4.10.240.10">
    <property type="entry name" value="Zn(2)-C6 fungal-type DNA-binding domain"/>
    <property type="match status" value="1"/>
</dbReference>
<dbReference type="InterPro" id="IPR001138">
    <property type="entry name" value="Zn2Cys6_DnaBD"/>
</dbReference>
<feature type="compositionally biased region" description="Polar residues" evidence="8">
    <location>
        <begin position="115"/>
        <end position="136"/>
    </location>
</feature>
<evidence type="ECO:0000256" key="2">
    <source>
        <dbReference type="ARBA" id="ARBA00022723"/>
    </source>
</evidence>
<dbReference type="SMART" id="SM00066">
    <property type="entry name" value="GAL4"/>
    <property type="match status" value="1"/>
</dbReference>
<dbReference type="Pfam" id="PF04082">
    <property type="entry name" value="Fungal_trans"/>
    <property type="match status" value="1"/>
</dbReference>
<keyword evidence="6" id="KW-0804">Transcription</keyword>
<dbReference type="GO" id="GO:0008270">
    <property type="term" value="F:zinc ion binding"/>
    <property type="evidence" value="ECO:0007669"/>
    <property type="project" value="InterPro"/>
</dbReference>
<feature type="domain" description="Zn(2)-C6 fungal-type" evidence="9">
    <location>
        <begin position="28"/>
        <end position="57"/>
    </location>
</feature>
<keyword evidence="4" id="KW-0805">Transcription regulation</keyword>
<gene>
    <name evidence="10" type="ORF">ASPZODRAFT_2117631</name>
</gene>